<dbReference type="InterPro" id="IPR005090">
    <property type="entry name" value="RepC_N"/>
</dbReference>
<dbReference type="Pfam" id="PF03428">
    <property type="entry name" value="RP-C"/>
    <property type="match status" value="1"/>
</dbReference>
<evidence type="ECO:0000313" key="4">
    <source>
        <dbReference type="EMBL" id="KUM26710.1"/>
    </source>
</evidence>
<evidence type="ECO:0000259" key="3">
    <source>
        <dbReference type="Pfam" id="PF11800"/>
    </source>
</evidence>
<reference evidence="4 5" key="1">
    <citation type="submission" date="2015-12" db="EMBL/GenBank/DDBJ databases">
        <title>Draft genome sequence of Mesorhizobium sp. UFLA 01-765, a multitolerant efficient symbiont and plant-growth promoting strain isolated from Zn-mining soil using Leucaena leucocephala as a trap plant.</title>
        <authorList>
            <person name="Rangel W.M."/>
            <person name="Thijs S."/>
            <person name="Longatti S.M."/>
            <person name="Moreira F.M."/>
            <person name="Weyens N."/>
            <person name="Vangronsveld J."/>
            <person name="Van Hamme J.D."/>
            <person name="Bottos E.M."/>
            <person name="Rineau F."/>
        </authorList>
    </citation>
    <scope>NUCLEOTIDE SEQUENCE [LARGE SCALE GENOMIC DNA]</scope>
    <source>
        <strain evidence="4 5">UFLA 01-765</strain>
    </source>
</reference>
<feature type="domain" description="Plasmid replication protein C N-terminal" evidence="2">
    <location>
        <begin position="13"/>
        <end position="186"/>
    </location>
</feature>
<sequence>MEREIATTPFGSRPMSLALVAAQREAREIPEGKAVDKWQVYRDLCEGKSLIAIGDRALAVLAGLLSFYPDDELSEDNGLIVFPSNRQLSLRAHGMADSTLRRNLAALLECGIILRRDSPNGKRYARKGRGGELEDAFGFSLAPLLARAEEFHAAAERVRADSRALRLMRERITLQRRDIGKLIEAALEESADGAWASLWKRFRAVVDQLPRKASIGELEPFAAALDGIRDEVDRALNSFINVENQSGNESHSERQQSDSNPDSIFEFEPAFEKARVAAEPQPRREEQPRTYPLGLVLKACPDIADYAVDGISSWRDLMVTAAQVRVYLGVSPSAYEEACHVMGQETAPIVVACILQRAQHINSAGGYLRALTEKARAGEFSVGPMLMAALKANSSLPDTKTG</sequence>
<organism evidence="4 5">
    <name type="scientific">Rhizobium loti</name>
    <name type="common">Mesorhizobium loti</name>
    <dbReference type="NCBI Taxonomy" id="381"/>
    <lineage>
        <taxon>Bacteria</taxon>
        <taxon>Pseudomonadati</taxon>
        <taxon>Pseudomonadota</taxon>
        <taxon>Alphaproteobacteria</taxon>
        <taxon>Hyphomicrobiales</taxon>
        <taxon>Phyllobacteriaceae</taxon>
        <taxon>Mesorhizobium</taxon>
    </lineage>
</organism>
<comment type="caution">
    <text evidence="4">The sequence shown here is derived from an EMBL/GenBank/DDBJ whole genome shotgun (WGS) entry which is preliminary data.</text>
</comment>
<dbReference type="InterPro" id="IPR021760">
    <property type="entry name" value="RepC_C"/>
</dbReference>
<dbReference type="NCBIfam" id="NF040974">
    <property type="entry name" value="RepABC_RepC"/>
    <property type="match status" value="1"/>
</dbReference>
<accession>A0A101KTG2</accession>
<gene>
    <name evidence="4" type="ORF">AU467_20520</name>
</gene>
<dbReference type="AlphaFoldDB" id="A0A101KTG2"/>
<dbReference type="OrthoDB" id="7488837at2"/>
<dbReference type="InterPro" id="IPR047611">
    <property type="entry name" value="RepABC_RepC"/>
</dbReference>
<dbReference type="Pfam" id="PF11800">
    <property type="entry name" value="RP-C_C"/>
    <property type="match status" value="1"/>
</dbReference>
<dbReference type="EMBL" id="LPWA01000103">
    <property type="protein sequence ID" value="KUM26710.1"/>
    <property type="molecule type" value="Genomic_DNA"/>
</dbReference>
<dbReference type="NCBIfam" id="NF010396">
    <property type="entry name" value="PRK13824.1"/>
    <property type="match status" value="1"/>
</dbReference>
<dbReference type="Proteomes" id="UP000053176">
    <property type="component" value="Unassembled WGS sequence"/>
</dbReference>
<feature type="region of interest" description="Disordered" evidence="1">
    <location>
        <begin position="243"/>
        <end position="263"/>
    </location>
</feature>
<protein>
    <submittedName>
        <fullName evidence="4">Replication initiation protein RepC</fullName>
    </submittedName>
</protein>
<feature type="domain" description="Plasmid replication protein C C-terminal" evidence="3">
    <location>
        <begin position="292"/>
        <end position="391"/>
    </location>
</feature>
<evidence type="ECO:0000313" key="5">
    <source>
        <dbReference type="Proteomes" id="UP000053176"/>
    </source>
</evidence>
<evidence type="ECO:0000256" key="1">
    <source>
        <dbReference type="SAM" id="MobiDB-lite"/>
    </source>
</evidence>
<name>A0A101KTG2_RHILI</name>
<proteinExistence type="predicted"/>
<evidence type="ECO:0000259" key="2">
    <source>
        <dbReference type="Pfam" id="PF03428"/>
    </source>
</evidence>